<dbReference type="InterPro" id="IPR020941">
    <property type="entry name" value="SUFU-like_domain"/>
</dbReference>
<feature type="domain" description="Suppressor of fused-like" evidence="1">
    <location>
        <begin position="40"/>
        <end position="186"/>
    </location>
</feature>
<dbReference type="InterPro" id="IPR037181">
    <property type="entry name" value="SUFU_N"/>
</dbReference>
<name>A0A3M2M624_9ACTN</name>
<gene>
    <name evidence="2" type="ORF">EBO15_11700</name>
</gene>
<evidence type="ECO:0000313" key="3">
    <source>
        <dbReference type="Proteomes" id="UP000282674"/>
    </source>
</evidence>
<protein>
    <submittedName>
        <fullName evidence="2">Suppressor of fused domain protein</fullName>
    </submittedName>
</protein>
<proteinExistence type="predicted"/>
<dbReference type="EMBL" id="RFFG01000016">
    <property type="protein sequence ID" value="RMI44929.1"/>
    <property type="molecule type" value="Genomic_DNA"/>
</dbReference>
<dbReference type="SUPFAM" id="SSF103359">
    <property type="entry name" value="Suppressor of Fused, N-terminal domain"/>
    <property type="match status" value="1"/>
</dbReference>
<keyword evidence="3" id="KW-1185">Reference proteome</keyword>
<evidence type="ECO:0000313" key="2">
    <source>
        <dbReference type="EMBL" id="RMI44929.1"/>
    </source>
</evidence>
<sequence>MHTEANIQAVEAHVCGFFTGHLAESVSRPPRAGRPQAPPDLRLLTIAPGPRIDSWTYITAGCWNAAPNDHGHGVEFVLSAPVCDESFAELLTMVASYHLAHRLDLHHALPIGRPWVPGSACDHLLISLPYLHGPDLEHCPLPGGHARLLWTLPVTAAEVTFRREHGHEALEQRFDQAAIIPTDPARPSVA</sequence>
<evidence type="ECO:0000259" key="1">
    <source>
        <dbReference type="Pfam" id="PF05076"/>
    </source>
</evidence>
<dbReference type="Proteomes" id="UP000282674">
    <property type="component" value="Unassembled WGS sequence"/>
</dbReference>
<dbReference type="Pfam" id="PF05076">
    <property type="entry name" value="SUFU"/>
    <property type="match status" value="1"/>
</dbReference>
<dbReference type="OrthoDB" id="3821329at2"/>
<accession>A0A3M2M624</accession>
<organism evidence="2 3">
    <name type="scientific">Actinomadura harenae</name>
    <dbReference type="NCBI Taxonomy" id="2483351"/>
    <lineage>
        <taxon>Bacteria</taxon>
        <taxon>Bacillati</taxon>
        <taxon>Actinomycetota</taxon>
        <taxon>Actinomycetes</taxon>
        <taxon>Streptosporangiales</taxon>
        <taxon>Thermomonosporaceae</taxon>
        <taxon>Actinomadura</taxon>
    </lineage>
</organism>
<dbReference type="AlphaFoldDB" id="A0A3M2M624"/>
<comment type="caution">
    <text evidence="2">The sequence shown here is derived from an EMBL/GenBank/DDBJ whole genome shotgun (WGS) entry which is preliminary data.</text>
</comment>
<dbReference type="RefSeq" id="WP_122194366.1">
    <property type="nucleotide sequence ID" value="NZ_JBHSKC010000032.1"/>
</dbReference>
<reference evidence="2 3" key="1">
    <citation type="submission" date="2018-10" db="EMBL/GenBank/DDBJ databases">
        <title>Isolation from soil.</title>
        <authorList>
            <person name="Hu J."/>
        </authorList>
    </citation>
    <scope>NUCLEOTIDE SEQUENCE [LARGE SCALE GENOMIC DNA]</scope>
    <source>
        <strain evidence="2 3">NEAU-Ht49</strain>
    </source>
</reference>